<evidence type="ECO:0000259" key="1">
    <source>
        <dbReference type="PROSITE" id="PS51819"/>
    </source>
</evidence>
<keyword evidence="2" id="KW-0560">Oxidoreductase</keyword>
<name>A0A6N9YK92_9ACTN</name>
<comment type="caution">
    <text evidence="2">The sequence shown here is derived from an EMBL/GenBank/DDBJ whole genome shotgun (WGS) entry which is preliminary data.</text>
</comment>
<dbReference type="InterPro" id="IPR029068">
    <property type="entry name" value="Glyas_Bleomycin-R_OHBP_Dase"/>
</dbReference>
<dbReference type="InterPro" id="IPR037523">
    <property type="entry name" value="VOC_core"/>
</dbReference>
<keyword evidence="2" id="KW-0223">Dioxygenase</keyword>
<dbReference type="Proteomes" id="UP000469185">
    <property type="component" value="Unassembled WGS sequence"/>
</dbReference>
<dbReference type="GO" id="GO:0051213">
    <property type="term" value="F:dioxygenase activity"/>
    <property type="evidence" value="ECO:0007669"/>
    <property type="project" value="UniProtKB-KW"/>
</dbReference>
<dbReference type="InterPro" id="IPR053863">
    <property type="entry name" value="Glyoxy/Ble-like_N"/>
</dbReference>
<dbReference type="Pfam" id="PF22677">
    <property type="entry name" value="Ble-like_N"/>
    <property type="match status" value="1"/>
</dbReference>
<proteinExistence type="predicted"/>
<reference evidence="2 3" key="1">
    <citation type="submission" date="2020-02" db="EMBL/GenBank/DDBJ databases">
        <authorList>
            <person name="Li X.-J."/>
            <person name="Feng X.-M."/>
        </authorList>
    </citation>
    <scope>NUCLEOTIDE SEQUENCE [LARGE SCALE GENOMIC DNA]</scope>
    <source>
        <strain evidence="2 3">CGMCC 4.7225</strain>
    </source>
</reference>
<dbReference type="PROSITE" id="PS51819">
    <property type="entry name" value="VOC"/>
    <property type="match status" value="1"/>
</dbReference>
<sequence length="132" mass="14651">MKTFINLPVKDLGKTVEFFTSVGFAFDPRFTDGNATCMIISDDSYAMLLVEPMFQNFTQKDVVDTARSREVIIGLSADSKQHVDDLTQKAIAAGATELGEPQDDGFMYMRGFSDLDGHQWSFIFMDMSAVPG</sequence>
<dbReference type="Gene3D" id="3.10.180.10">
    <property type="entry name" value="2,3-Dihydroxybiphenyl 1,2-Dioxygenase, domain 1"/>
    <property type="match status" value="1"/>
</dbReference>
<accession>A0A6N9YK92</accession>
<evidence type="ECO:0000313" key="3">
    <source>
        <dbReference type="Proteomes" id="UP000469185"/>
    </source>
</evidence>
<protein>
    <submittedName>
        <fullName evidence="2">Glyoxalase/bleomycin resistance/extradiol dioxygenase family protein</fullName>
    </submittedName>
</protein>
<evidence type="ECO:0000313" key="2">
    <source>
        <dbReference type="EMBL" id="NED95357.1"/>
    </source>
</evidence>
<dbReference type="AlphaFoldDB" id="A0A6N9YK92"/>
<dbReference type="EMBL" id="JAAGOB010000004">
    <property type="protein sequence ID" value="NED95357.1"/>
    <property type="molecule type" value="Genomic_DNA"/>
</dbReference>
<keyword evidence="3" id="KW-1185">Reference proteome</keyword>
<feature type="domain" description="VOC" evidence="1">
    <location>
        <begin position="1"/>
        <end position="125"/>
    </location>
</feature>
<organism evidence="2 3">
    <name type="scientific">Phytoactinopolyspora alkaliphila</name>
    <dbReference type="NCBI Taxonomy" id="1783498"/>
    <lineage>
        <taxon>Bacteria</taxon>
        <taxon>Bacillati</taxon>
        <taxon>Actinomycetota</taxon>
        <taxon>Actinomycetes</taxon>
        <taxon>Jiangellales</taxon>
        <taxon>Jiangellaceae</taxon>
        <taxon>Phytoactinopolyspora</taxon>
    </lineage>
</organism>
<dbReference type="PANTHER" id="PTHR36503">
    <property type="entry name" value="BLR2520 PROTEIN"/>
    <property type="match status" value="1"/>
</dbReference>
<gene>
    <name evidence="2" type="ORF">G1H11_08510</name>
</gene>
<dbReference type="RefSeq" id="WP_163818061.1">
    <property type="nucleotide sequence ID" value="NZ_JAAGOB010000004.1"/>
</dbReference>
<dbReference type="SUPFAM" id="SSF54593">
    <property type="entry name" value="Glyoxalase/Bleomycin resistance protein/Dihydroxybiphenyl dioxygenase"/>
    <property type="match status" value="1"/>
</dbReference>
<dbReference type="PANTHER" id="PTHR36503:SF2">
    <property type="entry name" value="BLR2408 PROTEIN"/>
    <property type="match status" value="1"/>
</dbReference>